<dbReference type="GO" id="GO:0008235">
    <property type="term" value="F:metalloexopeptidase activity"/>
    <property type="evidence" value="ECO:0007669"/>
    <property type="project" value="InterPro"/>
</dbReference>
<gene>
    <name evidence="8" type="ORF">SDC9_102652</name>
</gene>
<feature type="domain" description="Peptidase M28" evidence="7">
    <location>
        <begin position="135"/>
        <end position="345"/>
    </location>
</feature>
<sequence length="369" mass="41364">MINDPGLYTKDKNLFKGEEMTYFGRWTYKYEEAARKGADAVLIIHEEKGAGYGFNVPRNSAITSRLSIDDPNLPLGCKVNGWINAITAEKLFSSIGKNVDSLRKEACKKGFKPFDTGLKMSVKIKNTITKDSSINVGGVLRGSELPEESLIITAHWDHFGIGEPQDGDSVYNGAVDNCTTIAWALEIGRNISKQPSKQKRSLVLLFPTAEEQGLTGSEYYASHPTLPIEKTIACLNNDMMVPRGEMNDVTIIGYGYSKLDSLYDVYAKQQGRYIMPDPASHSGLFFRSDHFPFYKRGVPSVWAMGCYDSKNNGKEWADSTWKDYVKNKYHRPSDNYNPNWDWGGVVQDAQLALKVSLELLNNPKINLKK</sequence>
<dbReference type="EMBL" id="VSSQ01015471">
    <property type="protein sequence ID" value="MPM55855.1"/>
    <property type="molecule type" value="Genomic_DNA"/>
</dbReference>
<evidence type="ECO:0000259" key="7">
    <source>
        <dbReference type="Pfam" id="PF04389"/>
    </source>
</evidence>
<dbReference type="PANTHER" id="PTHR12147">
    <property type="entry name" value="METALLOPEPTIDASE M28 FAMILY MEMBER"/>
    <property type="match status" value="1"/>
</dbReference>
<dbReference type="Pfam" id="PF04389">
    <property type="entry name" value="Peptidase_M28"/>
    <property type="match status" value="1"/>
</dbReference>
<name>A0A645ARF4_9ZZZZ</name>
<proteinExistence type="predicted"/>
<dbReference type="GO" id="GO:0006508">
    <property type="term" value="P:proteolysis"/>
    <property type="evidence" value="ECO:0007669"/>
    <property type="project" value="UniProtKB-KW"/>
</dbReference>
<dbReference type="InterPro" id="IPR045175">
    <property type="entry name" value="M28_fam"/>
</dbReference>
<evidence type="ECO:0000256" key="1">
    <source>
        <dbReference type="ARBA" id="ARBA00022438"/>
    </source>
</evidence>
<evidence type="ECO:0000256" key="5">
    <source>
        <dbReference type="ARBA" id="ARBA00022801"/>
    </source>
</evidence>
<keyword evidence="4" id="KW-0732">Signal</keyword>
<keyword evidence="6" id="KW-0862">Zinc</keyword>
<keyword evidence="5" id="KW-0378">Hydrolase</keyword>
<accession>A0A645ARF4</accession>
<keyword evidence="2" id="KW-0645">Protease</keyword>
<protein>
    <recommendedName>
        <fullName evidence="7">Peptidase M28 domain-containing protein</fullName>
    </recommendedName>
</protein>
<dbReference type="GO" id="GO:0004177">
    <property type="term" value="F:aminopeptidase activity"/>
    <property type="evidence" value="ECO:0007669"/>
    <property type="project" value="UniProtKB-KW"/>
</dbReference>
<dbReference type="GO" id="GO:0046872">
    <property type="term" value="F:metal ion binding"/>
    <property type="evidence" value="ECO:0007669"/>
    <property type="project" value="UniProtKB-KW"/>
</dbReference>
<keyword evidence="3" id="KW-0479">Metal-binding</keyword>
<dbReference type="AlphaFoldDB" id="A0A645ARF4"/>
<evidence type="ECO:0000256" key="6">
    <source>
        <dbReference type="ARBA" id="ARBA00022833"/>
    </source>
</evidence>
<organism evidence="8">
    <name type="scientific">bioreactor metagenome</name>
    <dbReference type="NCBI Taxonomy" id="1076179"/>
    <lineage>
        <taxon>unclassified sequences</taxon>
        <taxon>metagenomes</taxon>
        <taxon>ecological metagenomes</taxon>
    </lineage>
</organism>
<dbReference type="SUPFAM" id="SSF53187">
    <property type="entry name" value="Zn-dependent exopeptidases"/>
    <property type="match status" value="1"/>
</dbReference>
<evidence type="ECO:0000313" key="8">
    <source>
        <dbReference type="EMBL" id="MPM55855.1"/>
    </source>
</evidence>
<keyword evidence="1" id="KW-0031">Aminopeptidase</keyword>
<dbReference type="PANTHER" id="PTHR12147:SF56">
    <property type="entry name" value="AMINOPEPTIDASE YDR415C-RELATED"/>
    <property type="match status" value="1"/>
</dbReference>
<dbReference type="InterPro" id="IPR007484">
    <property type="entry name" value="Peptidase_M28"/>
</dbReference>
<reference evidence="8" key="1">
    <citation type="submission" date="2019-08" db="EMBL/GenBank/DDBJ databases">
        <authorList>
            <person name="Kucharzyk K."/>
            <person name="Murdoch R.W."/>
            <person name="Higgins S."/>
            <person name="Loffler F."/>
        </authorList>
    </citation>
    <scope>NUCLEOTIDE SEQUENCE</scope>
</reference>
<comment type="caution">
    <text evidence="8">The sequence shown here is derived from an EMBL/GenBank/DDBJ whole genome shotgun (WGS) entry which is preliminary data.</text>
</comment>
<evidence type="ECO:0000256" key="2">
    <source>
        <dbReference type="ARBA" id="ARBA00022670"/>
    </source>
</evidence>
<evidence type="ECO:0000256" key="4">
    <source>
        <dbReference type="ARBA" id="ARBA00022729"/>
    </source>
</evidence>
<evidence type="ECO:0000256" key="3">
    <source>
        <dbReference type="ARBA" id="ARBA00022723"/>
    </source>
</evidence>
<dbReference type="Gene3D" id="3.40.630.10">
    <property type="entry name" value="Zn peptidases"/>
    <property type="match status" value="1"/>
</dbReference>